<comment type="caution">
    <text evidence="12">The sequence shown here is derived from an EMBL/GenBank/DDBJ whole genome shotgun (WGS) entry which is preliminary data.</text>
</comment>
<keyword evidence="5" id="KW-1003">Cell membrane</keyword>
<evidence type="ECO:0000256" key="3">
    <source>
        <dbReference type="ARBA" id="ARBA00020019"/>
    </source>
</evidence>
<reference evidence="12" key="1">
    <citation type="journal article" date="2021" name="PeerJ">
        <title>Extensive microbial diversity within the chicken gut microbiome revealed by metagenomics and culture.</title>
        <authorList>
            <person name="Gilroy R."/>
            <person name="Ravi A."/>
            <person name="Getino M."/>
            <person name="Pursley I."/>
            <person name="Horton D.L."/>
            <person name="Alikhan N.F."/>
            <person name="Baker D."/>
            <person name="Gharbi K."/>
            <person name="Hall N."/>
            <person name="Watson M."/>
            <person name="Adriaenssens E.M."/>
            <person name="Foster-Nyarko E."/>
            <person name="Jarju S."/>
            <person name="Secka A."/>
            <person name="Antonio M."/>
            <person name="Oren A."/>
            <person name="Chaudhuri R.R."/>
            <person name="La Ragione R."/>
            <person name="Hildebrand F."/>
            <person name="Pallen M.J."/>
        </authorList>
    </citation>
    <scope>NUCLEOTIDE SEQUENCE</scope>
    <source>
        <strain evidence="12">ChiW4-1371</strain>
    </source>
</reference>
<evidence type="ECO:0000256" key="8">
    <source>
        <dbReference type="ARBA" id="ARBA00022967"/>
    </source>
</evidence>
<dbReference type="FunFam" id="3.40.50.300:FF:000056">
    <property type="entry name" value="Cell division ATP-binding protein FtsE"/>
    <property type="match status" value="1"/>
</dbReference>
<dbReference type="CDD" id="cd03258">
    <property type="entry name" value="ABC_MetN_methionine_transporter"/>
    <property type="match status" value="1"/>
</dbReference>
<evidence type="ECO:0000259" key="11">
    <source>
        <dbReference type="PROSITE" id="PS50893"/>
    </source>
</evidence>
<evidence type="ECO:0000256" key="4">
    <source>
        <dbReference type="ARBA" id="ARBA00022448"/>
    </source>
</evidence>
<dbReference type="InterPro" id="IPR003593">
    <property type="entry name" value="AAA+_ATPase"/>
</dbReference>
<reference evidence="12" key="2">
    <citation type="submission" date="2021-04" db="EMBL/GenBank/DDBJ databases">
        <authorList>
            <person name="Gilroy R."/>
        </authorList>
    </citation>
    <scope>NUCLEOTIDE SEQUENCE</scope>
    <source>
        <strain evidence="12">ChiW4-1371</strain>
    </source>
</reference>
<comment type="similarity">
    <text evidence="2">Belongs to the ABC transporter superfamily.</text>
</comment>
<dbReference type="InterPro" id="IPR041701">
    <property type="entry name" value="MetN_ABC"/>
</dbReference>
<evidence type="ECO:0000256" key="2">
    <source>
        <dbReference type="ARBA" id="ARBA00005417"/>
    </source>
</evidence>
<dbReference type="InterPro" id="IPR017871">
    <property type="entry name" value="ABC_transporter-like_CS"/>
</dbReference>
<evidence type="ECO:0000256" key="1">
    <source>
        <dbReference type="ARBA" id="ARBA00002579"/>
    </source>
</evidence>
<dbReference type="SMART" id="SM00382">
    <property type="entry name" value="AAA"/>
    <property type="match status" value="1"/>
</dbReference>
<dbReference type="PROSITE" id="PS00211">
    <property type="entry name" value="ABC_TRANSPORTER_1"/>
    <property type="match status" value="1"/>
</dbReference>
<dbReference type="InterPro" id="IPR003439">
    <property type="entry name" value="ABC_transporter-like_ATP-bd"/>
</dbReference>
<name>A0A9D2KAZ2_9BACT</name>
<dbReference type="Proteomes" id="UP000824176">
    <property type="component" value="Unassembled WGS sequence"/>
</dbReference>
<dbReference type="Gene3D" id="3.40.50.300">
    <property type="entry name" value="P-loop containing nucleotide triphosphate hydrolases"/>
    <property type="match status" value="1"/>
</dbReference>
<sequence>MIKIENLSKEFNGKNGKVTALDNINLEMQDGDIFGIIGMSGAGKSTLLRCITLLERPDSGSIYIDGSDILKLNNQELRQARRKMGVVFQHYNLLMQETVAKNVAFPMEIAGLDKKQIKKRVEELLEVVQIGDKLNFYPAQLSGGQRQRVAIARALATNPQALLCDEPTSALDALTTKQVLNLLKEINKNLNTTIIIITHEMSAVKAICNKVAVINDGRFVETGYTKDVFSAPTHDVTKLLLGMGDM</sequence>
<dbReference type="PROSITE" id="PS50893">
    <property type="entry name" value="ABC_TRANSPORTER_2"/>
    <property type="match status" value="1"/>
</dbReference>
<keyword evidence="10" id="KW-0472">Membrane</keyword>
<keyword evidence="8" id="KW-1278">Translocase</keyword>
<dbReference type="GO" id="GO:0005524">
    <property type="term" value="F:ATP binding"/>
    <property type="evidence" value="ECO:0007669"/>
    <property type="project" value="UniProtKB-KW"/>
</dbReference>
<evidence type="ECO:0000313" key="12">
    <source>
        <dbReference type="EMBL" id="HIZ88551.1"/>
    </source>
</evidence>
<dbReference type="Pfam" id="PF00005">
    <property type="entry name" value="ABC_tran"/>
    <property type="match status" value="1"/>
</dbReference>
<evidence type="ECO:0000256" key="5">
    <source>
        <dbReference type="ARBA" id="ARBA00022475"/>
    </source>
</evidence>
<comment type="function">
    <text evidence="1">Part of the ABC transporter FtsEX involved in cellular division. Important for assembly or stability of the septal ring.</text>
</comment>
<dbReference type="GO" id="GO:0016887">
    <property type="term" value="F:ATP hydrolysis activity"/>
    <property type="evidence" value="ECO:0007669"/>
    <property type="project" value="InterPro"/>
</dbReference>
<evidence type="ECO:0000256" key="9">
    <source>
        <dbReference type="ARBA" id="ARBA00022970"/>
    </source>
</evidence>
<dbReference type="GO" id="GO:0005886">
    <property type="term" value="C:plasma membrane"/>
    <property type="evidence" value="ECO:0007669"/>
    <property type="project" value="UniProtKB-ARBA"/>
</dbReference>
<evidence type="ECO:0000256" key="7">
    <source>
        <dbReference type="ARBA" id="ARBA00022840"/>
    </source>
</evidence>
<dbReference type="EMBL" id="DXAQ01000018">
    <property type="protein sequence ID" value="HIZ88551.1"/>
    <property type="molecule type" value="Genomic_DNA"/>
</dbReference>
<organism evidence="12 13">
    <name type="scientific">Candidatus Mucispirillum faecigallinarum</name>
    <dbReference type="NCBI Taxonomy" id="2838699"/>
    <lineage>
        <taxon>Bacteria</taxon>
        <taxon>Pseudomonadati</taxon>
        <taxon>Deferribacterota</taxon>
        <taxon>Deferribacteres</taxon>
        <taxon>Deferribacterales</taxon>
        <taxon>Mucispirillaceae</taxon>
        <taxon>Mucispirillum</taxon>
    </lineage>
</organism>
<dbReference type="SUPFAM" id="SSF52540">
    <property type="entry name" value="P-loop containing nucleoside triphosphate hydrolases"/>
    <property type="match status" value="1"/>
</dbReference>
<keyword evidence="7 12" id="KW-0067">ATP-binding</keyword>
<keyword evidence="4" id="KW-0813">Transport</keyword>
<dbReference type="PANTHER" id="PTHR43166">
    <property type="entry name" value="AMINO ACID IMPORT ATP-BINDING PROTEIN"/>
    <property type="match status" value="1"/>
</dbReference>
<dbReference type="InterPro" id="IPR050086">
    <property type="entry name" value="MetN_ABC_transporter-like"/>
</dbReference>
<feature type="domain" description="ABC transporter" evidence="11">
    <location>
        <begin position="2"/>
        <end position="241"/>
    </location>
</feature>
<dbReference type="AlphaFoldDB" id="A0A9D2KAZ2"/>
<dbReference type="InterPro" id="IPR027417">
    <property type="entry name" value="P-loop_NTPase"/>
</dbReference>
<proteinExistence type="inferred from homology"/>
<gene>
    <name evidence="12" type="ORF">H9804_01270</name>
</gene>
<protein>
    <recommendedName>
        <fullName evidence="3">Cell division ATP-binding protein FtsE</fullName>
    </recommendedName>
</protein>
<evidence type="ECO:0000256" key="6">
    <source>
        <dbReference type="ARBA" id="ARBA00022741"/>
    </source>
</evidence>
<keyword evidence="9" id="KW-0029">Amino-acid transport</keyword>
<dbReference type="GO" id="GO:0006865">
    <property type="term" value="P:amino acid transport"/>
    <property type="evidence" value="ECO:0007669"/>
    <property type="project" value="UniProtKB-KW"/>
</dbReference>
<evidence type="ECO:0000256" key="10">
    <source>
        <dbReference type="ARBA" id="ARBA00023136"/>
    </source>
</evidence>
<keyword evidence="6" id="KW-0547">Nucleotide-binding</keyword>
<accession>A0A9D2KAZ2</accession>
<dbReference type="PANTHER" id="PTHR43166:SF30">
    <property type="entry name" value="METHIONINE IMPORT ATP-BINDING PROTEIN METN"/>
    <property type="match status" value="1"/>
</dbReference>
<evidence type="ECO:0000313" key="13">
    <source>
        <dbReference type="Proteomes" id="UP000824176"/>
    </source>
</evidence>